<sequence length="82" mass="9128">MKTVAEKLLTATIMAQINKQGALNTLEALYSKARYARFMRVKWEGQYYDGIQFDDGSSISVYPASFNKLTLVAASAQSTRQA</sequence>
<gene>
    <name evidence="1" type="ORF">JCM19237_2759</name>
</gene>
<evidence type="ECO:0000313" key="2">
    <source>
        <dbReference type="Proteomes" id="UP000029227"/>
    </source>
</evidence>
<name>A0A090RGH1_9GAMM</name>
<dbReference type="eggNOG" id="ENOG5031NBG">
    <property type="taxonomic scope" value="Bacteria"/>
</dbReference>
<dbReference type="STRING" id="754436.JCM19237_2759"/>
<proteinExistence type="predicted"/>
<organism evidence="1 2">
    <name type="scientific">Photobacterium aphoticum</name>
    <dbReference type="NCBI Taxonomy" id="754436"/>
    <lineage>
        <taxon>Bacteria</taxon>
        <taxon>Pseudomonadati</taxon>
        <taxon>Pseudomonadota</taxon>
        <taxon>Gammaproteobacteria</taxon>
        <taxon>Vibrionales</taxon>
        <taxon>Vibrionaceae</taxon>
        <taxon>Photobacterium</taxon>
    </lineage>
</organism>
<comment type="caution">
    <text evidence="1">The sequence shown here is derived from an EMBL/GenBank/DDBJ whole genome shotgun (WGS) entry which is preliminary data.</text>
</comment>
<accession>A0A090RGH1</accession>
<protein>
    <submittedName>
        <fullName evidence="1">Uncharacterized protein</fullName>
    </submittedName>
</protein>
<dbReference type="Proteomes" id="UP000029227">
    <property type="component" value="Unassembled WGS sequence"/>
</dbReference>
<dbReference type="EMBL" id="BBMN01000012">
    <property type="protein sequence ID" value="GAL06662.1"/>
    <property type="molecule type" value="Genomic_DNA"/>
</dbReference>
<dbReference type="AlphaFoldDB" id="A0A090RGH1"/>
<evidence type="ECO:0000313" key="1">
    <source>
        <dbReference type="EMBL" id="GAL06662.1"/>
    </source>
</evidence>
<reference evidence="1 2" key="1">
    <citation type="journal article" date="2014" name="Genome Announc.">
        <title>Draft Genome Sequences of Two Vibrionaceae Species, Vibrio ponticus C121 and Photobacterium aphoticum C119, Isolated as Coral Reef Microbiota.</title>
        <authorList>
            <person name="Al-saari N."/>
            <person name="Meirelles P.M."/>
            <person name="Mino S."/>
            <person name="Suda W."/>
            <person name="Oshima K."/>
            <person name="Hattori M."/>
            <person name="Ohkuma M."/>
            <person name="Thompson F.L."/>
            <person name="Gomez-Gil B."/>
            <person name="Sawabe T."/>
            <person name="Sawabe T."/>
        </authorList>
    </citation>
    <scope>NUCLEOTIDE SEQUENCE [LARGE SCALE GENOMIC DNA]</scope>
    <source>
        <strain evidence="1 2">JCM 19237</strain>
    </source>
</reference>